<protein>
    <submittedName>
        <fullName evidence="2">Uncharacterized protein</fullName>
    </submittedName>
</protein>
<evidence type="ECO:0000313" key="2">
    <source>
        <dbReference type="EMBL" id="KAL2494139.1"/>
    </source>
</evidence>
<gene>
    <name evidence="2" type="ORF">Fot_37896</name>
</gene>
<dbReference type="AlphaFoldDB" id="A0ABD1S4C2"/>
<keyword evidence="1" id="KW-0812">Transmembrane</keyword>
<name>A0ABD1S4C2_9LAMI</name>
<accession>A0ABD1S4C2</accession>
<feature type="transmembrane region" description="Helical" evidence="1">
    <location>
        <begin position="6"/>
        <end position="27"/>
    </location>
</feature>
<comment type="caution">
    <text evidence="2">The sequence shown here is derived from an EMBL/GenBank/DDBJ whole genome shotgun (WGS) entry which is preliminary data.</text>
</comment>
<sequence>MASQHSATAILYFTTLLSLIVVISFAYKCDARQLGQIKAAQEDGFKETVTSAPTEEYGGEKFIPFSPSPVFNNPSPLFPFPPPSGFSLPPRFHFPPFPSFFPPPLPQI</sequence>
<evidence type="ECO:0000313" key="3">
    <source>
        <dbReference type="Proteomes" id="UP001604277"/>
    </source>
</evidence>
<keyword evidence="1" id="KW-1133">Transmembrane helix</keyword>
<dbReference type="EMBL" id="JBFOLJ010000011">
    <property type="protein sequence ID" value="KAL2494139.1"/>
    <property type="molecule type" value="Genomic_DNA"/>
</dbReference>
<reference evidence="3" key="1">
    <citation type="submission" date="2024-07" db="EMBL/GenBank/DDBJ databases">
        <title>Two chromosome-level genome assemblies of Korean endemic species Abeliophyllum distichum and Forsythia ovata (Oleaceae).</title>
        <authorList>
            <person name="Jang H."/>
        </authorList>
    </citation>
    <scope>NUCLEOTIDE SEQUENCE [LARGE SCALE GENOMIC DNA]</scope>
</reference>
<dbReference type="Proteomes" id="UP001604277">
    <property type="component" value="Unassembled WGS sequence"/>
</dbReference>
<keyword evidence="3" id="KW-1185">Reference proteome</keyword>
<proteinExistence type="predicted"/>
<keyword evidence="1" id="KW-0472">Membrane</keyword>
<organism evidence="2 3">
    <name type="scientific">Forsythia ovata</name>
    <dbReference type="NCBI Taxonomy" id="205694"/>
    <lineage>
        <taxon>Eukaryota</taxon>
        <taxon>Viridiplantae</taxon>
        <taxon>Streptophyta</taxon>
        <taxon>Embryophyta</taxon>
        <taxon>Tracheophyta</taxon>
        <taxon>Spermatophyta</taxon>
        <taxon>Magnoliopsida</taxon>
        <taxon>eudicotyledons</taxon>
        <taxon>Gunneridae</taxon>
        <taxon>Pentapetalae</taxon>
        <taxon>asterids</taxon>
        <taxon>lamiids</taxon>
        <taxon>Lamiales</taxon>
        <taxon>Oleaceae</taxon>
        <taxon>Forsythieae</taxon>
        <taxon>Forsythia</taxon>
    </lineage>
</organism>
<evidence type="ECO:0000256" key="1">
    <source>
        <dbReference type="SAM" id="Phobius"/>
    </source>
</evidence>